<gene>
    <name evidence="3" type="ORF">CF651_00735</name>
</gene>
<comment type="caution">
    <text evidence="3">The sequence shown here is derived from an EMBL/GenBank/DDBJ whole genome shotgun (WGS) entry which is preliminary data.</text>
</comment>
<dbReference type="AlphaFoldDB" id="A0A229UXJ6"/>
<proteinExistence type="predicted"/>
<accession>A0A229UXJ6</accession>
<dbReference type="Proteomes" id="UP000215509">
    <property type="component" value="Unassembled WGS sequence"/>
</dbReference>
<dbReference type="PANTHER" id="PTHR43048">
    <property type="entry name" value="METHYLMALONYL-COA EPIMERASE"/>
    <property type="match status" value="1"/>
</dbReference>
<dbReference type="InterPro" id="IPR029068">
    <property type="entry name" value="Glyas_Bleomycin-R_OHBP_Dase"/>
</dbReference>
<dbReference type="PANTHER" id="PTHR43048:SF3">
    <property type="entry name" value="METHYLMALONYL-COA EPIMERASE, MITOCHONDRIAL"/>
    <property type="match status" value="1"/>
</dbReference>
<evidence type="ECO:0000313" key="4">
    <source>
        <dbReference type="Proteomes" id="UP000215509"/>
    </source>
</evidence>
<dbReference type="GO" id="GO:0004462">
    <property type="term" value="F:lactoylglutathione lyase activity"/>
    <property type="evidence" value="ECO:0007669"/>
    <property type="project" value="InterPro"/>
</dbReference>
<dbReference type="SUPFAM" id="SSF54593">
    <property type="entry name" value="Glyoxalase/Bleomycin resistance protein/Dihydroxybiphenyl dioxygenase"/>
    <property type="match status" value="1"/>
</dbReference>
<evidence type="ECO:0000313" key="3">
    <source>
        <dbReference type="EMBL" id="OXM87679.1"/>
    </source>
</evidence>
<dbReference type="PROSITE" id="PS51819">
    <property type="entry name" value="VOC"/>
    <property type="match status" value="1"/>
</dbReference>
<dbReference type="InterPro" id="IPR051785">
    <property type="entry name" value="MMCE/EMCE_epimerase"/>
</dbReference>
<dbReference type="RefSeq" id="WP_094012929.1">
    <property type="nucleotide sequence ID" value="NZ_NMQW01000002.1"/>
</dbReference>
<keyword evidence="4" id="KW-1185">Reference proteome</keyword>
<dbReference type="InterPro" id="IPR037523">
    <property type="entry name" value="VOC_core"/>
</dbReference>
<dbReference type="EMBL" id="NMQW01000002">
    <property type="protein sequence ID" value="OXM87679.1"/>
    <property type="molecule type" value="Genomic_DNA"/>
</dbReference>
<evidence type="ECO:0000256" key="1">
    <source>
        <dbReference type="ARBA" id="ARBA00022723"/>
    </source>
</evidence>
<sequence>MAVRRMEHVGVMVKQIEPSAAFYEKVLGLELKEIIPHTNGVIRLAFLGFRNQDETEMELVEGYNDSLPNEGKVHHLAFTVDDIEEEWERIRGLAVTFVDSEITTLPNGSRYFFIEGPDGERIELFQSTRG</sequence>
<evidence type="ECO:0000259" key="2">
    <source>
        <dbReference type="PROSITE" id="PS51819"/>
    </source>
</evidence>
<dbReference type="Gene3D" id="3.10.180.10">
    <property type="entry name" value="2,3-Dihydroxybiphenyl 1,2-Dioxygenase, domain 1"/>
    <property type="match status" value="1"/>
</dbReference>
<organism evidence="3 4">
    <name type="scientific">Paenibacillus rigui</name>
    <dbReference type="NCBI Taxonomy" id="554312"/>
    <lineage>
        <taxon>Bacteria</taxon>
        <taxon>Bacillati</taxon>
        <taxon>Bacillota</taxon>
        <taxon>Bacilli</taxon>
        <taxon>Bacillales</taxon>
        <taxon>Paenibacillaceae</taxon>
        <taxon>Paenibacillus</taxon>
    </lineage>
</organism>
<dbReference type="GO" id="GO:0046872">
    <property type="term" value="F:metal ion binding"/>
    <property type="evidence" value="ECO:0007669"/>
    <property type="project" value="UniProtKB-KW"/>
</dbReference>
<dbReference type="CDD" id="cd06587">
    <property type="entry name" value="VOC"/>
    <property type="match status" value="1"/>
</dbReference>
<dbReference type="InterPro" id="IPR018146">
    <property type="entry name" value="Glyoxalase_1_CS"/>
</dbReference>
<name>A0A229UXJ6_9BACL</name>
<dbReference type="GO" id="GO:0046491">
    <property type="term" value="P:L-methylmalonyl-CoA metabolic process"/>
    <property type="evidence" value="ECO:0007669"/>
    <property type="project" value="TreeGrafter"/>
</dbReference>
<protein>
    <submittedName>
        <fullName evidence="3">Glyoxalase</fullName>
    </submittedName>
</protein>
<dbReference type="GO" id="GO:0004493">
    <property type="term" value="F:methylmalonyl-CoA epimerase activity"/>
    <property type="evidence" value="ECO:0007669"/>
    <property type="project" value="TreeGrafter"/>
</dbReference>
<dbReference type="InterPro" id="IPR004360">
    <property type="entry name" value="Glyas_Fos-R_dOase_dom"/>
</dbReference>
<dbReference type="Pfam" id="PF00903">
    <property type="entry name" value="Glyoxalase"/>
    <property type="match status" value="1"/>
</dbReference>
<keyword evidence="1" id="KW-0479">Metal-binding</keyword>
<dbReference type="PROSITE" id="PS00934">
    <property type="entry name" value="GLYOXALASE_I_1"/>
    <property type="match status" value="1"/>
</dbReference>
<feature type="domain" description="VOC" evidence="2">
    <location>
        <begin position="5"/>
        <end position="127"/>
    </location>
</feature>
<dbReference type="OrthoDB" id="371072at2"/>
<reference evidence="3 4" key="1">
    <citation type="submission" date="2017-07" db="EMBL/GenBank/DDBJ databases">
        <title>Genome sequencing and assembly of Paenibacillus rigui.</title>
        <authorList>
            <person name="Mayilraj S."/>
        </authorList>
    </citation>
    <scope>NUCLEOTIDE SEQUENCE [LARGE SCALE GENOMIC DNA]</scope>
    <source>
        <strain evidence="3 4">JCM 16352</strain>
    </source>
</reference>